<dbReference type="OrthoDB" id="668543at2"/>
<dbReference type="RefSeq" id="WP_129132656.1">
    <property type="nucleotide sequence ID" value="NZ_SDHW01000008.1"/>
</dbReference>
<evidence type="ECO:0000256" key="2">
    <source>
        <dbReference type="SAM" id="SignalP"/>
    </source>
</evidence>
<organism evidence="3 4">
    <name type="scientific">Lacibacter luteus</name>
    <dbReference type="NCBI Taxonomy" id="2508719"/>
    <lineage>
        <taxon>Bacteria</taxon>
        <taxon>Pseudomonadati</taxon>
        <taxon>Bacteroidota</taxon>
        <taxon>Chitinophagia</taxon>
        <taxon>Chitinophagales</taxon>
        <taxon>Chitinophagaceae</taxon>
        <taxon>Lacibacter</taxon>
    </lineage>
</organism>
<reference evidence="3 4" key="1">
    <citation type="submission" date="2019-01" db="EMBL/GenBank/DDBJ databases">
        <title>Lacibacter sp. strain TTM-7.</title>
        <authorList>
            <person name="Chen W.-M."/>
        </authorList>
    </citation>
    <scope>NUCLEOTIDE SEQUENCE [LARGE SCALE GENOMIC DNA]</scope>
    <source>
        <strain evidence="3 4">TTM-7</strain>
    </source>
</reference>
<feature type="signal peptide" evidence="2">
    <location>
        <begin position="1"/>
        <end position="25"/>
    </location>
</feature>
<feature type="region of interest" description="Disordered" evidence="1">
    <location>
        <begin position="135"/>
        <end position="154"/>
    </location>
</feature>
<keyword evidence="2" id="KW-0732">Signal</keyword>
<dbReference type="AlphaFoldDB" id="A0A4Q1CE46"/>
<proteinExistence type="predicted"/>
<sequence length="154" mass="18440">MKKSKIPSGVAWLLLCLLLSHSSMAQQKKNEPAKPSWITMMDDPNVNYFEAVKSFNDYWKNKEKPVEEGELFESVGDKEKEEAISRKKARLRASEPAQMYAFEYKRFIWWMREMEPFVQPDGHIKGMDERINEWRTLQQQKKLQREREKDKPKQ</sequence>
<comment type="caution">
    <text evidence="3">The sequence shown here is derived from an EMBL/GenBank/DDBJ whole genome shotgun (WGS) entry which is preliminary data.</text>
</comment>
<dbReference type="Proteomes" id="UP000290204">
    <property type="component" value="Unassembled WGS sequence"/>
</dbReference>
<feature type="compositionally biased region" description="Basic and acidic residues" evidence="1">
    <location>
        <begin position="143"/>
        <end position="154"/>
    </location>
</feature>
<keyword evidence="4" id="KW-1185">Reference proteome</keyword>
<evidence type="ECO:0000256" key="1">
    <source>
        <dbReference type="SAM" id="MobiDB-lite"/>
    </source>
</evidence>
<evidence type="ECO:0000313" key="3">
    <source>
        <dbReference type="EMBL" id="RXK57732.1"/>
    </source>
</evidence>
<gene>
    <name evidence="3" type="ORF">ESA94_19610</name>
</gene>
<feature type="chain" id="PRO_5020771177" evidence="2">
    <location>
        <begin position="26"/>
        <end position="154"/>
    </location>
</feature>
<dbReference type="EMBL" id="SDHW01000008">
    <property type="protein sequence ID" value="RXK57732.1"/>
    <property type="molecule type" value="Genomic_DNA"/>
</dbReference>
<evidence type="ECO:0000313" key="4">
    <source>
        <dbReference type="Proteomes" id="UP000290204"/>
    </source>
</evidence>
<accession>A0A4Q1CE46</accession>
<protein>
    <submittedName>
        <fullName evidence="3">Uncharacterized protein</fullName>
    </submittedName>
</protein>
<name>A0A4Q1CE46_9BACT</name>